<dbReference type="AlphaFoldDB" id="A0A2S7VJP4"/>
<evidence type="ECO:0000259" key="2">
    <source>
        <dbReference type="Pfam" id="PF12146"/>
    </source>
</evidence>
<dbReference type="PANTHER" id="PTHR12277">
    <property type="entry name" value="ALPHA/BETA HYDROLASE DOMAIN-CONTAINING PROTEIN"/>
    <property type="match status" value="1"/>
</dbReference>
<dbReference type="OrthoDB" id="9798884at2"/>
<dbReference type="InterPro" id="IPR029058">
    <property type="entry name" value="AB_hydrolase_fold"/>
</dbReference>
<feature type="signal peptide" evidence="1">
    <location>
        <begin position="1"/>
        <end position="21"/>
    </location>
</feature>
<accession>A0A2S7VJP4</accession>
<name>A0A2S7VJP4_PHOAN</name>
<sequence>MNSFLLLTLLLLPVISGCANQAFFSPSNNDMPSKEVVWLDSLSGNKIAYRYYHPTNISSIPSPDLRGTVVHFHGNSGQMEQTQEKVAWLTDYGFSVITFDYSGFGHSTGTATDKDAYLDAISILNYINQYNHQPLFVVATSTGSNIFLRAWADNPIEIDGIILDSPFTSYVKEAQFVLSQSPFGKLYDWFALVIMRDDYAAEQSLHRVPESHALLVHCEEDSVVPFEFGETLYQQLKGNKEFMAFDDCRHARAMTGDHPHYQQNIAQWLVNTEQYVRQNNREQATQMIAYNE</sequence>
<feature type="chain" id="PRO_5015509662" evidence="1">
    <location>
        <begin position="22"/>
        <end position="292"/>
    </location>
</feature>
<evidence type="ECO:0000313" key="4">
    <source>
        <dbReference type="Proteomes" id="UP000238730"/>
    </source>
</evidence>
<dbReference type="InterPro" id="IPR022742">
    <property type="entry name" value="Hydrolase_4"/>
</dbReference>
<dbReference type="Proteomes" id="UP000238730">
    <property type="component" value="Unassembled WGS sequence"/>
</dbReference>
<keyword evidence="1" id="KW-0732">Signal</keyword>
<gene>
    <name evidence="3" type="ORF">BTO08_15635</name>
</gene>
<dbReference type="Gene3D" id="3.40.50.1820">
    <property type="entry name" value="alpha/beta hydrolase"/>
    <property type="match status" value="1"/>
</dbReference>
<feature type="domain" description="Serine aminopeptidase S33" evidence="2">
    <location>
        <begin position="65"/>
        <end position="191"/>
    </location>
</feature>
<keyword evidence="3" id="KW-0378">Hydrolase</keyword>
<reference evidence="3 4" key="1">
    <citation type="submission" date="2016-12" db="EMBL/GenBank/DDBJ databases">
        <title>Diversity of luminous bacteria.</title>
        <authorList>
            <person name="Yoshizawa S."/>
            <person name="Kogure K."/>
        </authorList>
    </citation>
    <scope>NUCLEOTIDE SEQUENCE [LARGE SCALE GENOMIC DNA]</scope>
    <source>
        <strain evidence="3 4">LC1-200</strain>
    </source>
</reference>
<proteinExistence type="predicted"/>
<organism evidence="3 4">
    <name type="scientific">Photobacterium angustum</name>
    <dbReference type="NCBI Taxonomy" id="661"/>
    <lineage>
        <taxon>Bacteria</taxon>
        <taxon>Pseudomonadati</taxon>
        <taxon>Pseudomonadota</taxon>
        <taxon>Gammaproteobacteria</taxon>
        <taxon>Vibrionales</taxon>
        <taxon>Vibrionaceae</taxon>
        <taxon>Photobacterium</taxon>
    </lineage>
</organism>
<dbReference type="PANTHER" id="PTHR12277:SF81">
    <property type="entry name" value="PROTEIN ABHD13"/>
    <property type="match status" value="1"/>
</dbReference>
<dbReference type="Pfam" id="PF12146">
    <property type="entry name" value="Hydrolase_4"/>
    <property type="match status" value="1"/>
</dbReference>
<dbReference type="RefSeq" id="WP_105061596.1">
    <property type="nucleotide sequence ID" value="NZ_MSCJ01000003.1"/>
</dbReference>
<dbReference type="SUPFAM" id="SSF53474">
    <property type="entry name" value="alpha/beta-Hydrolases"/>
    <property type="match status" value="1"/>
</dbReference>
<dbReference type="GO" id="GO:0016787">
    <property type="term" value="F:hydrolase activity"/>
    <property type="evidence" value="ECO:0007669"/>
    <property type="project" value="UniProtKB-KW"/>
</dbReference>
<evidence type="ECO:0000256" key="1">
    <source>
        <dbReference type="SAM" id="SignalP"/>
    </source>
</evidence>
<protein>
    <submittedName>
        <fullName evidence="3">Alpha/beta hydrolase</fullName>
    </submittedName>
</protein>
<comment type="caution">
    <text evidence="3">The sequence shown here is derived from an EMBL/GenBank/DDBJ whole genome shotgun (WGS) entry which is preliminary data.</text>
</comment>
<dbReference type="EMBL" id="MSCJ01000003">
    <property type="protein sequence ID" value="PQJ61721.1"/>
    <property type="molecule type" value="Genomic_DNA"/>
</dbReference>
<evidence type="ECO:0000313" key="3">
    <source>
        <dbReference type="EMBL" id="PQJ61721.1"/>
    </source>
</evidence>